<protein>
    <submittedName>
        <fullName evidence="2">MarR family transcriptional regulator</fullName>
    </submittedName>
</protein>
<sequence length="159" mass="17698">MEPDRALLMQLLPRLTQLSRSFSRGKLFERAVVSSGAELDRPSMSILFSLQLAGEPLRIGEIAARSHVAGPHITRQVQALEKRDLVQRVTDPADQRARLIAPTAEGKAVAERYIGALLGWFTEALTDWTPQDRPELGRLLARFVDDLTTRLSALDEESP</sequence>
<evidence type="ECO:0000259" key="1">
    <source>
        <dbReference type="PROSITE" id="PS50995"/>
    </source>
</evidence>
<dbReference type="Gene3D" id="1.10.10.10">
    <property type="entry name" value="Winged helix-like DNA-binding domain superfamily/Winged helix DNA-binding domain"/>
    <property type="match status" value="1"/>
</dbReference>
<name>A0A2A9FIL0_9PSEU</name>
<comment type="caution">
    <text evidence="2">The sequence shown here is derived from an EMBL/GenBank/DDBJ whole genome shotgun (WGS) entry which is preliminary data.</text>
</comment>
<evidence type="ECO:0000313" key="2">
    <source>
        <dbReference type="EMBL" id="PFG50596.1"/>
    </source>
</evidence>
<dbReference type="GO" id="GO:0003700">
    <property type="term" value="F:DNA-binding transcription factor activity"/>
    <property type="evidence" value="ECO:0007669"/>
    <property type="project" value="InterPro"/>
</dbReference>
<dbReference type="SMART" id="SM00347">
    <property type="entry name" value="HTH_MARR"/>
    <property type="match status" value="1"/>
</dbReference>
<dbReference type="InterPro" id="IPR000835">
    <property type="entry name" value="HTH_MarR-typ"/>
</dbReference>
<dbReference type="GO" id="GO:0006950">
    <property type="term" value="P:response to stress"/>
    <property type="evidence" value="ECO:0007669"/>
    <property type="project" value="TreeGrafter"/>
</dbReference>
<dbReference type="Pfam" id="PF01047">
    <property type="entry name" value="MarR"/>
    <property type="match status" value="1"/>
</dbReference>
<gene>
    <name evidence="2" type="ORF">ATK36_5839</name>
</gene>
<dbReference type="InterPro" id="IPR036390">
    <property type="entry name" value="WH_DNA-bd_sf"/>
</dbReference>
<dbReference type="RefSeq" id="WP_245915276.1">
    <property type="nucleotide sequence ID" value="NZ_JBIAKZ010000003.1"/>
</dbReference>
<dbReference type="PROSITE" id="PS50995">
    <property type="entry name" value="HTH_MARR_2"/>
    <property type="match status" value="1"/>
</dbReference>
<feature type="domain" description="HTH marR-type" evidence="1">
    <location>
        <begin position="8"/>
        <end position="145"/>
    </location>
</feature>
<keyword evidence="3" id="KW-1185">Reference proteome</keyword>
<reference evidence="2 3" key="1">
    <citation type="submission" date="2017-10" db="EMBL/GenBank/DDBJ databases">
        <title>Sequencing the genomes of 1000 actinobacteria strains.</title>
        <authorList>
            <person name="Klenk H.-P."/>
        </authorList>
    </citation>
    <scope>NUCLEOTIDE SEQUENCE [LARGE SCALE GENOMIC DNA]</scope>
    <source>
        <strain evidence="2 3">DSM 46092</strain>
    </source>
</reference>
<accession>A0A2A9FIL0</accession>
<dbReference type="PANTHER" id="PTHR33164:SF57">
    <property type="entry name" value="MARR-FAMILY TRANSCRIPTIONAL REGULATOR"/>
    <property type="match status" value="1"/>
</dbReference>
<dbReference type="InterPro" id="IPR039422">
    <property type="entry name" value="MarR/SlyA-like"/>
</dbReference>
<dbReference type="SUPFAM" id="SSF46785">
    <property type="entry name" value="Winged helix' DNA-binding domain"/>
    <property type="match status" value="1"/>
</dbReference>
<organism evidence="2 3">
    <name type="scientific">Amycolatopsis sulphurea</name>
    <dbReference type="NCBI Taxonomy" id="76022"/>
    <lineage>
        <taxon>Bacteria</taxon>
        <taxon>Bacillati</taxon>
        <taxon>Actinomycetota</taxon>
        <taxon>Actinomycetes</taxon>
        <taxon>Pseudonocardiales</taxon>
        <taxon>Pseudonocardiaceae</taxon>
        <taxon>Amycolatopsis</taxon>
    </lineage>
</organism>
<dbReference type="InterPro" id="IPR036388">
    <property type="entry name" value="WH-like_DNA-bd_sf"/>
</dbReference>
<dbReference type="Proteomes" id="UP000243542">
    <property type="component" value="Unassembled WGS sequence"/>
</dbReference>
<evidence type="ECO:0000313" key="3">
    <source>
        <dbReference type="Proteomes" id="UP000243542"/>
    </source>
</evidence>
<dbReference type="EMBL" id="PDJK01000002">
    <property type="protein sequence ID" value="PFG50596.1"/>
    <property type="molecule type" value="Genomic_DNA"/>
</dbReference>
<dbReference type="PANTHER" id="PTHR33164">
    <property type="entry name" value="TRANSCRIPTIONAL REGULATOR, MARR FAMILY"/>
    <property type="match status" value="1"/>
</dbReference>
<dbReference type="PRINTS" id="PR00598">
    <property type="entry name" value="HTHMARR"/>
</dbReference>
<proteinExistence type="predicted"/>
<dbReference type="AlphaFoldDB" id="A0A2A9FIL0"/>